<dbReference type="OrthoDB" id="3156807at2759"/>
<dbReference type="InterPro" id="IPR039904">
    <property type="entry name" value="TRANK1"/>
</dbReference>
<gene>
    <name evidence="1" type="ORF">CTI12_AA219880</name>
</gene>
<accession>A0A2U1NWR5</accession>
<proteinExistence type="predicted"/>
<keyword evidence="2" id="KW-1185">Reference proteome</keyword>
<dbReference type="PANTHER" id="PTHR21529:SF4">
    <property type="entry name" value="TPR AND ANKYRIN REPEAT-CONTAINING PROTEIN 1"/>
    <property type="match status" value="1"/>
</dbReference>
<dbReference type="GO" id="GO:0016787">
    <property type="term" value="F:hydrolase activity"/>
    <property type="evidence" value="ECO:0007669"/>
    <property type="project" value="UniProtKB-KW"/>
</dbReference>
<name>A0A2U1NWR5_ARTAN</name>
<reference evidence="1 2" key="1">
    <citation type="journal article" date="2018" name="Mol. Plant">
        <title>The genome of Artemisia annua provides insight into the evolution of Asteraceae family and artemisinin biosynthesis.</title>
        <authorList>
            <person name="Shen Q."/>
            <person name="Zhang L."/>
            <person name="Liao Z."/>
            <person name="Wang S."/>
            <person name="Yan T."/>
            <person name="Shi P."/>
            <person name="Liu M."/>
            <person name="Fu X."/>
            <person name="Pan Q."/>
            <person name="Wang Y."/>
            <person name="Lv Z."/>
            <person name="Lu X."/>
            <person name="Zhang F."/>
            <person name="Jiang W."/>
            <person name="Ma Y."/>
            <person name="Chen M."/>
            <person name="Hao X."/>
            <person name="Li L."/>
            <person name="Tang Y."/>
            <person name="Lv G."/>
            <person name="Zhou Y."/>
            <person name="Sun X."/>
            <person name="Brodelius P.E."/>
            <person name="Rose J.K.C."/>
            <person name="Tang K."/>
        </authorList>
    </citation>
    <scope>NUCLEOTIDE SEQUENCE [LARGE SCALE GENOMIC DNA]</scope>
    <source>
        <strain evidence="2">cv. Huhao1</strain>
        <tissue evidence="1">Leaf</tissue>
    </source>
</reference>
<dbReference type="EMBL" id="PKPP01002054">
    <property type="protein sequence ID" value="PWA77946.1"/>
    <property type="molecule type" value="Genomic_DNA"/>
</dbReference>
<evidence type="ECO:0000313" key="2">
    <source>
        <dbReference type="Proteomes" id="UP000245207"/>
    </source>
</evidence>
<dbReference type="GO" id="GO:0005524">
    <property type="term" value="F:ATP binding"/>
    <property type="evidence" value="ECO:0007669"/>
    <property type="project" value="UniProtKB-KW"/>
</dbReference>
<keyword evidence="1" id="KW-0547">Nucleotide-binding</keyword>
<keyword evidence="1" id="KW-0378">Hydrolase</keyword>
<keyword evidence="1" id="KW-0067">ATP-binding</keyword>
<evidence type="ECO:0000313" key="1">
    <source>
        <dbReference type="EMBL" id="PWA77946.1"/>
    </source>
</evidence>
<dbReference type="STRING" id="35608.A0A2U1NWR5"/>
<organism evidence="1 2">
    <name type="scientific">Artemisia annua</name>
    <name type="common">Sweet wormwood</name>
    <dbReference type="NCBI Taxonomy" id="35608"/>
    <lineage>
        <taxon>Eukaryota</taxon>
        <taxon>Viridiplantae</taxon>
        <taxon>Streptophyta</taxon>
        <taxon>Embryophyta</taxon>
        <taxon>Tracheophyta</taxon>
        <taxon>Spermatophyta</taxon>
        <taxon>Magnoliopsida</taxon>
        <taxon>eudicotyledons</taxon>
        <taxon>Gunneridae</taxon>
        <taxon>Pentapetalae</taxon>
        <taxon>asterids</taxon>
        <taxon>campanulids</taxon>
        <taxon>Asterales</taxon>
        <taxon>Asteraceae</taxon>
        <taxon>Asteroideae</taxon>
        <taxon>Anthemideae</taxon>
        <taxon>Artemisiinae</taxon>
        <taxon>Artemisia</taxon>
    </lineage>
</organism>
<dbReference type="PANTHER" id="PTHR21529">
    <property type="entry name" value="MAMMARY TURMOR VIRUS RECEPTOR HOMOLOG 1, 2 MTVR1, 2"/>
    <property type="match status" value="1"/>
</dbReference>
<dbReference type="Proteomes" id="UP000245207">
    <property type="component" value="Unassembled WGS sequence"/>
</dbReference>
<keyword evidence="1" id="KW-0347">Helicase</keyword>
<dbReference type="AlphaFoldDB" id="A0A2U1NWR5"/>
<sequence length="471" mass="53568">MERDSFAGREGSCLPILTRPRQLKNLVDAWHITYGSSSHGPCPLQERSFEIDRLEKTRGSKFISFHDEGLCSSGSIWIQWNLGVSPVSGLGGVALGSPLRSPDCLSRSVPHAYPRIPKEYFFNKDLKYLIHGNSDPDHRYASSLTKFKAASYLLDNLHEQMRGLYCTTVSKYDDVAALGTLHWPEMRKWFYKWKLASCKSKSTVYHWRNSISEDLISLRKTSLSVKLLDEIILQYSDIANYPTYLVTGRDDPIWKSCIERYWNNGKKGTCVVRELQHALEDTFERKFKFPGHISPHSFMYLLDHLLFFASLSSDIIFTTRSTLVGWLTSFDSTGTLQEIPDDTIRFIVKIVKYIFHNKDNAASWIKKSEVCPTGFPPILTLKLVMILYLVCLQASDCSKELLDLLLDGDNVADMLPNKFVSDLLRRRDGNCLNLNPQVVAEAFLSVEDPLLIASSGDPKKIILKVQAQHGR</sequence>
<dbReference type="GO" id="GO:0004386">
    <property type="term" value="F:helicase activity"/>
    <property type="evidence" value="ECO:0007669"/>
    <property type="project" value="UniProtKB-KW"/>
</dbReference>
<comment type="caution">
    <text evidence="1">The sequence shown here is derived from an EMBL/GenBank/DDBJ whole genome shotgun (WGS) entry which is preliminary data.</text>
</comment>
<protein>
    <submittedName>
        <fullName evidence="1">UvrD-like Helicase, ATP-binding domain, P-loop containing nucleoside triphosphate hydrolase</fullName>
    </submittedName>
</protein>